<feature type="transmembrane region" description="Helical" evidence="4">
    <location>
        <begin position="103"/>
        <end position="124"/>
    </location>
</feature>
<feature type="domain" description="Major facilitator superfamily (MFS) profile" evidence="5">
    <location>
        <begin position="1"/>
        <end position="338"/>
    </location>
</feature>
<evidence type="ECO:0000259" key="5">
    <source>
        <dbReference type="PROSITE" id="PS50850"/>
    </source>
</evidence>
<dbReference type="SUPFAM" id="SSF103473">
    <property type="entry name" value="MFS general substrate transporter"/>
    <property type="match status" value="1"/>
</dbReference>
<comment type="caution">
    <text evidence="6">The sequence shown here is derived from an EMBL/GenBank/DDBJ whole genome shotgun (WGS) entry which is preliminary data.</text>
</comment>
<feature type="transmembrane region" description="Helical" evidence="4">
    <location>
        <begin position="315"/>
        <end position="334"/>
    </location>
</feature>
<keyword evidence="2 4" id="KW-1133">Transmembrane helix</keyword>
<feature type="transmembrane region" description="Helical" evidence="4">
    <location>
        <begin position="44"/>
        <end position="66"/>
    </location>
</feature>
<dbReference type="GO" id="GO:0022857">
    <property type="term" value="F:transmembrane transporter activity"/>
    <property type="evidence" value="ECO:0007669"/>
    <property type="project" value="InterPro"/>
</dbReference>
<feature type="transmembrane region" description="Helical" evidence="4">
    <location>
        <begin position="72"/>
        <end position="91"/>
    </location>
</feature>
<evidence type="ECO:0000256" key="1">
    <source>
        <dbReference type="ARBA" id="ARBA00022692"/>
    </source>
</evidence>
<dbReference type="PANTHER" id="PTHR23531">
    <property type="entry name" value="QUINOLENE RESISTANCE PROTEIN NORA"/>
    <property type="match status" value="1"/>
</dbReference>
<evidence type="ECO:0000256" key="2">
    <source>
        <dbReference type="ARBA" id="ARBA00022989"/>
    </source>
</evidence>
<evidence type="ECO:0000313" key="7">
    <source>
        <dbReference type="Proteomes" id="UP001143328"/>
    </source>
</evidence>
<reference evidence="6" key="2">
    <citation type="submission" date="2023-01" db="EMBL/GenBank/DDBJ databases">
        <authorList>
            <person name="Sun Q."/>
            <person name="Evtushenko L."/>
        </authorList>
    </citation>
    <scope>NUCLEOTIDE SEQUENCE</scope>
    <source>
        <strain evidence="6">VKM B-2935</strain>
    </source>
</reference>
<dbReference type="Proteomes" id="UP001143328">
    <property type="component" value="Unassembled WGS sequence"/>
</dbReference>
<dbReference type="PANTHER" id="PTHR23531:SF1">
    <property type="entry name" value="QUINOLENE RESISTANCE PROTEIN NORA"/>
    <property type="match status" value="1"/>
</dbReference>
<feature type="transmembrane region" description="Helical" evidence="4">
    <location>
        <begin position="130"/>
        <end position="148"/>
    </location>
</feature>
<evidence type="ECO:0000313" key="6">
    <source>
        <dbReference type="EMBL" id="GLK88899.1"/>
    </source>
</evidence>
<dbReference type="InterPro" id="IPR036259">
    <property type="entry name" value="MFS_trans_sf"/>
</dbReference>
<protein>
    <recommendedName>
        <fullName evidence="5">Major facilitator superfamily (MFS) profile domain-containing protein</fullName>
    </recommendedName>
</protein>
<feature type="transmembrane region" description="Helical" evidence="4">
    <location>
        <begin position="169"/>
        <end position="188"/>
    </location>
</feature>
<sequence length="344" mass="36091">MYASDFGLNLAEVGVLLAANRLVRIVGYGAVSRFYGRHGDRLTSTLAVVAAAICALGYTSLSGLWLLLPLRLMWGLAFAALNLSTQVLATAQPLGVARRSGRARAFTALGPMLALPVGAAVALWLGPRPIFFALSLVAIAGLLMARRLPMQPHALTTRRGIRLPSRLDFWSFLEGLTLDGLFIIGLSYLGKDLFPGGAVMAAALLMALRYLGELLLSPVGGHLADKYGAQKLLVSLSLLTAVMLVGFGAGWLWSCAAAIVVLRALQLPLVAPLVTQRNPGPERVQALAANSVWRDIGAGAGPLLAGSVLPIVPSVWMYSAAALMLAVSAVFSVWPPAPRPNAGG</sequence>
<organism evidence="6 7">
    <name type="scientific">Pseudomonas turukhanskensis</name>
    <dbReference type="NCBI Taxonomy" id="1806536"/>
    <lineage>
        <taxon>Bacteria</taxon>
        <taxon>Pseudomonadati</taxon>
        <taxon>Pseudomonadota</taxon>
        <taxon>Gammaproteobacteria</taxon>
        <taxon>Pseudomonadales</taxon>
        <taxon>Pseudomonadaceae</taxon>
        <taxon>Pseudomonas</taxon>
    </lineage>
</organism>
<dbReference type="InterPro" id="IPR052714">
    <property type="entry name" value="MFS_Exporter"/>
</dbReference>
<dbReference type="PROSITE" id="PS50850">
    <property type="entry name" value="MFS"/>
    <property type="match status" value="1"/>
</dbReference>
<dbReference type="AlphaFoldDB" id="A0A9W6NEP0"/>
<dbReference type="RefSeq" id="WP_271195217.1">
    <property type="nucleotide sequence ID" value="NZ_BSFN01000004.1"/>
</dbReference>
<evidence type="ECO:0000256" key="3">
    <source>
        <dbReference type="ARBA" id="ARBA00023136"/>
    </source>
</evidence>
<name>A0A9W6NEP0_9PSED</name>
<evidence type="ECO:0000256" key="4">
    <source>
        <dbReference type="SAM" id="Phobius"/>
    </source>
</evidence>
<reference evidence="6" key="1">
    <citation type="journal article" date="2014" name="Int. J. Syst. Evol. Microbiol.">
        <title>Complete genome sequence of Corynebacterium casei LMG S-19264T (=DSM 44701T), isolated from a smear-ripened cheese.</title>
        <authorList>
            <consortium name="US DOE Joint Genome Institute (JGI-PGF)"/>
            <person name="Walter F."/>
            <person name="Albersmeier A."/>
            <person name="Kalinowski J."/>
            <person name="Ruckert C."/>
        </authorList>
    </citation>
    <scope>NUCLEOTIDE SEQUENCE</scope>
    <source>
        <strain evidence="6">VKM B-2935</strain>
    </source>
</reference>
<dbReference type="InterPro" id="IPR011701">
    <property type="entry name" value="MFS"/>
</dbReference>
<keyword evidence="1 4" id="KW-0812">Transmembrane</keyword>
<gene>
    <name evidence="6" type="ORF">GCM10017655_19610</name>
</gene>
<dbReference type="InterPro" id="IPR020846">
    <property type="entry name" value="MFS_dom"/>
</dbReference>
<proteinExistence type="predicted"/>
<keyword evidence="3 4" id="KW-0472">Membrane</keyword>
<feature type="transmembrane region" description="Helical" evidence="4">
    <location>
        <begin position="6"/>
        <end position="23"/>
    </location>
</feature>
<accession>A0A9W6NEP0</accession>
<keyword evidence="7" id="KW-1185">Reference proteome</keyword>
<dbReference type="Pfam" id="PF07690">
    <property type="entry name" value="MFS_1"/>
    <property type="match status" value="2"/>
</dbReference>
<dbReference type="Gene3D" id="1.20.1250.20">
    <property type="entry name" value="MFS general substrate transporter like domains"/>
    <property type="match status" value="2"/>
</dbReference>
<dbReference type="EMBL" id="BSFN01000004">
    <property type="protein sequence ID" value="GLK88899.1"/>
    <property type="molecule type" value="Genomic_DNA"/>
</dbReference>
<feature type="transmembrane region" description="Helical" evidence="4">
    <location>
        <begin position="194"/>
        <end position="211"/>
    </location>
</feature>
<feature type="transmembrane region" description="Helical" evidence="4">
    <location>
        <begin position="232"/>
        <end position="265"/>
    </location>
</feature>